<feature type="transmembrane region" description="Helical" evidence="1">
    <location>
        <begin position="95"/>
        <end position="119"/>
    </location>
</feature>
<comment type="caution">
    <text evidence="2">The sequence shown here is derived from an EMBL/GenBank/DDBJ whole genome shotgun (WGS) entry which is preliminary data.</text>
</comment>
<keyword evidence="3" id="KW-1185">Reference proteome</keyword>
<organism evidence="2 3">
    <name type="scientific">Cuscuta epithymum</name>
    <dbReference type="NCBI Taxonomy" id="186058"/>
    <lineage>
        <taxon>Eukaryota</taxon>
        <taxon>Viridiplantae</taxon>
        <taxon>Streptophyta</taxon>
        <taxon>Embryophyta</taxon>
        <taxon>Tracheophyta</taxon>
        <taxon>Spermatophyta</taxon>
        <taxon>Magnoliopsida</taxon>
        <taxon>eudicotyledons</taxon>
        <taxon>Gunneridae</taxon>
        <taxon>Pentapetalae</taxon>
        <taxon>asterids</taxon>
        <taxon>lamiids</taxon>
        <taxon>Solanales</taxon>
        <taxon>Convolvulaceae</taxon>
        <taxon>Cuscuteae</taxon>
        <taxon>Cuscuta</taxon>
        <taxon>Cuscuta subgen. Cuscuta</taxon>
    </lineage>
</organism>
<keyword evidence="1" id="KW-0472">Membrane</keyword>
<gene>
    <name evidence="2" type="ORF">CEPIT_LOCUS13554</name>
</gene>
<feature type="transmembrane region" description="Helical" evidence="1">
    <location>
        <begin position="58"/>
        <end position="83"/>
    </location>
</feature>
<keyword evidence="1" id="KW-0812">Transmembrane</keyword>
<protein>
    <submittedName>
        <fullName evidence="2">Uncharacterized protein</fullName>
    </submittedName>
</protein>
<accession>A0AAV0DD63</accession>
<dbReference type="AlphaFoldDB" id="A0AAV0DD63"/>
<evidence type="ECO:0000313" key="3">
    <source>
        <dbReference type="Proteomes" id="UP001152523"/>
    </source>
</evidence>
<evidence type="ECO:0000256" key="1">
    <source>
        <dbReference type="SAM" id="Phobius"/>
    </source>
</evidence>
<reference evidence="2" key="1">
    <citation type="submission" date="2022-07" db="EMBL/GenBank/DDBJ databases">
        <authorList>
            <person name="Macas J."/>
            <person name="Novak P."/>
            <person name="Neumann P."/>
        </authorList>
    </citation>
    <scope>NUCLEOTIDE SEQUENCE</scope>
</reference>
<name>A0AAV0DD63_9ASTE</name>
<proteinExistence type="predicted"/>
<dbReference type="Proteomes" id="UP001152523">
    <property type="component" value="Unassembled WGS sequence"/>
</dbReference>
<dbReference type="EMBL" id="CAMAPF010000085">
    <property type="protein sequence ID" value="CAH9095954.1"/>
    <property type="molecule type" value="Genomic_DNA"/>
</dbReference>
<evidence type="ECO:0000313" key="2">
    <source>
        <dbReference type="EMBL" id="CAH9095954.1"/>
    </source>
</evidence>
<sequence length="147" mass="16752">MAVLEKFTLIIPTIRDLPILIPSMSYSNIIQIIGKAIPKQSVDLHEPIQQVIPTHGSFLLAFVCFLYFCFFSIPFFFLLPCCATLSSASFFPGSFLLLSFPLYCFPSSFSSLSLVSFALTVHGRISFHYFLSFFFHPLLHATYRFQQ</sequence>
<keyword evidence="1" id="KW-1133">Transmembrane helix</keyword>